<sequence>MSPRSWTGGLTGYFVYILLIATLGPLLFGFHLGELNAPEDVIRCKVKAIKSATAGPNLPQCIEMTPTEWGVVGSMYTLGGLLGALSAGPVASRYGRLRTMQITTVFFTIGPVFEALSPSIAVMAFGRLLSGVGAGAAVVIVPLYISEISPPAQRGFFGAFTQIMCNVGILFAQILGYFLSHDSYWRWILAAGGLVGIAQALGLMLSVESPKYLAQQGNVTLAKKTLRRIRGEGADIDEETKDWGIAGFEDANEEEQTLLSNEHGPSQTTTKQSDQEEKLSIMQVFRHPDYKSAAIAVIMVMLAQQFSGINSIVMYGVSLLAGLLESNSALLNLAVSALNIVVTAGGAPLVDKLGRKTCLLNSLAGMGISSLLLAIGIIKSISVLSAVAVLLFVASFGLGLGPVPFILASELVGSDAADATQSIALAANWIATFIVAQFFPLASEKLHGKVYFIFAALSAFFFAFISWYVPETKGKKNADEVWSRERRLPSHASPGLPPLYSPQPGQLDGFDFANSDDELGKYVIRNNAANVIHHNNPPPSIISPQFTPPATPGTATPSHPRPPRSIPVDTSASPDTPRPELLQKLPQVDCEVRARIPTTTGHEMWLHVYRNSVDTKEHLAIVFGGQIRSKSLDAERPGETELDRMTRGAYVGRLYPGRTSSRVEQLKRAEGFPPKRKPESIPEHVDNSNGLLSPSSASSENGDAQPITPSELPLVRIHSECYTGETVWSARCDCGEQLDEAARLMADPILSPSGGAIIYLRQEGRGIGLGEKLKAYNLQDLGNDTYEANILLRHPADARSYGLATAMLMDLGLGGVRGIRLLTNNPDKVHAVEGPGREVVVRERVAMVPIAWKTGGQKGIKSEEVEKYLSTKIEKFKHMLDQK</sequence>
<evidence type="ECO:0000256" key="5">
    <source>
        <dbReference type="ARBA" id="ARBA00022692"/>
    </source>
</evidence>
<protein>
    <recommendedName>
        <fullName evidence="13">Major facilitator superfamily (MFS) profile domain-containing protein</fullName>
    </recommendedName>
</protein>
<dbReference type="PROSITE" id="PS00217">
    <property type="entry name" value="SUGAR_TRANSPORT_2"/>
    <property type="match status" value="1"/>
</dbReference>
<dbReference type="GO" id="GO:0016020">
    <property type="term" value="C:membrane"/>
    <property type="evidence" value="ECO:0007669"/>
    <property type="project" value="UniProtKB-SubCell"/>
</dbReference>
<feature type="transmembrane region" description="Helical" evidence="12">
    <location>
        <begin position="69"/>
        <end position="90"/>
    </location>
</feature>
<feature type="compositionally biased region" description="Basic and acidic residues" evidence="11">
    <location>
        <begin position="676"/>
        <end position="686"/>
    </location>
</feature>
<dbReference type="Proteomes" id="UP000799777">
    <property type="component" value="Unassembled WGS sequence"/>
</dbReference>
<dbReference type="EMBL" id="ML978190">
    <property type="protein sequence ID" value="KAF2030387.1"/>
    <property type="molecule type" value="Genomic_DNA"/>
</dbReference>
<feature type="domain" description="Major facilitator superfamily (MFS) profile" evidence="13">
    <location>
        <begin position="17"/>
        <end position="473"/>
    </location>
</feature>
<dbReference type="GO" id="GO:0015149">
    <property type="term" value="F:hexose transmembrane transporter activity"/>
    <property type="evidence" value="ECO:0007669"/>
    <property type="project" value="TreeGrafter"/>
</dbReference>
<keyword evidence="7" id="KW-0378">Hydrolase</keyword>
<evidence type="ECO:0000256" key="9">
    <source>
        <dbReference type="ARBA" id="ARBA00023134"/>
    </source>
</evidence>
<comment type="similarity">
    <text evidence="2">Belongs to the GTP cyclohydrolase II family.</text>
</comment>
<feature type="transmembrane region" description="Helical" evidence="12">
    <location>
        <begin position="157"/>
        <end position="178"/>
    </location>
</feature>
<gene>
    <name evidence="14" type="ORF">EK21DRAFT_65636</name>
</gene>
<dbReference type="Gene3D" id="1.20.1250.20">
    <property type="entry name" value="MFS general substrate transporter like domains"/>
    <property type="match status" value="1"/>
</dbReference>
<dbReference type="InterPro" id="IPR036259">
    <property type="entry name" value="MFS_trans_sf"/>
</dbReference>
<evidence type="ECO:0000256" key="6">
    <source>
        <dbReference type="ARBA" id="ARBA00022741"/>
    </source>
</evidence>
<keyword evidence="6" id="KW-0547">Nucleotide-binding</keyword>
<feature type="transmembrane region" description="Helical" evidence="12">
    <location>
        <begin position="357"/>
        <end position="378"/>
    </location>
</feature>
<feature type="transmembrane region" description="Helical" evidence="12">
    <location>
        <begin position="128"/>
        <end position="145"/>
    </location>
</feature>
<dbReference type="OrthoDB" id="4540492at2759"/>
<feature type="compositionally biased region" description="Low complexity" evidence="11">
    <location>
        <begin position="687"/>
        <end position="702"/>
    </location>
</feature>
<dbReference type="NCBIfam" id="NF001591">
    <property type="entry name" value="PRK00393.1"/>
    <property type="match status" value="1"/>
</dbReference>
<feature type="region of interest" description="Disordered" evidence="11">
    <location>
        <begin position="535"/>
        <end position="580"/>
    </location>
</feature>
<dbReference type="SUPFAM" id="SSF142695">
    <property type="entry name" value="RibA-like"/>
    <property type="match status" value="1"/>
</dbReference>
<dbReference type="PROSITE" id="PS00216">
    <property type="entry name" value="SUGAR_TRANSPORT_1"/>
    <property type="match status" value="1"/>
</dbReference>
<dbReference type="PRINTS" id="PR00171">
    <property type="entry name" value="SUGRTRNSPORT"/>
</dbReference>
<evidence type="ECO:0000313" key="14">
    <source>
        <dbReference type="EMBL" id="KAF2030387.1"/>
    </source>
</evidence>
<dbReference type="SUPFAM" id="SSF103473">
    <property type="entry name" value="MFS general substrate transporter"/>
    <property type="match status" value="1"/>
</dbReference>
<dbReference type="InterPro" id="IPR005829">
    <property type="entry name" value="Sugar_transporter_CS"/>
</dbReference>
<dbReference type="Pfam" id="PF00925">
    <property type="entry name" value="GTP_cyclohydro2"/>
    <property type="match status" value="1"/>
</dbReference>
<feature type="transmembrane region" description="Helical" evidence="12">
    <location>
        <begin position="384"/>
        <end position="407"/>
    </location>
</feature>
<reference evidence="14" key="1">
    <citation type="journal article" date="2020" name="Stud. Mycol.">
        <title>101 Dothideomycetes genomes: a test case for predicting lifestyles and emergence of pathogens.</title>
        <authorList>
            <person name="Haridas S."/>
            <person name="Albert R."/>
            <person name="Binder M."/>
            <person name="Bloem J."/>
            <person name="Labutti K."/>
            <person name="Salamov A."/>
            <person name="Andreopoulos B."/>
            <person name="Baker S."/>
            <person name="Barry K."/>
            <person name="Bills G."/>
            <person name="Bluhm B."/>
            <person name="Cannon C."/>
            <person name="Castanera R."/>
            <person name="Culley D."/>
            <person name="Daum C."/>
            <person name="Ezra D."/>
            <person name="Gonzalez J."/>
            <person name="Henrissat B."/>
            <person name="Kuo A."/>
            <person name="Liang C."/>
            <person name="Lipzen A."/>
            <person name="Lutzoni F."/>
            <person name="Magnuson J."/>
            <person name="Mondo S."/>
            <person name="Nolan M."/>
            <person name="Ohm R."/>
            <person name="Pangilinan J."/>
            <person name="Park H.-J."/>
            <person name="Ramirez L."/>
            <person name="Alfaro M."/>
            <person name="Sun H."/>
            <person name="Tritt A."/>
            <person name="Yoshinaga Y."/>
            <person name="Zwiers L.-H."/>
            <person name="Turgeon B."/>
            <person name="Goodwin S."/>
            <person name="Spatafora J."/>
            <person name="Crous P."/>
            <person name="Grigoriev I."/>
        </authorList>
    </citation>
    <scope>NUCLEOTIDE SEQUENCE</scope>
    <source>
        <strain evidence="14">CBS 110217</strain>
    </source>
</reference>
<dbReference type="GO" id="GO:0009231">
    <property type="term" value="P:riboflavin biosynthetic process"/>
    <property type="evidence" value="ECO:0007669"/>
    <property type="project" value="InterPro"/>
</dbReference>
<dbReference type="Gene3D" id="3.40.50.10990">
    <property type="entry name" value="GTP cyclohydrolase II"/>
    <property type="match status" value="1"/>
</dbReference>
<evidence type="ECO:0000256" key="7">
    <source>
        <dbReference type="ARBA" id="ARBA00022801"/>
    </source>
</evidence>
<dbReference type="GO" id="GO:0003935">
    <property type="term" value="F:GTP cyclohydrolase II activity"/>
    <property type="evidence" value="ECO:0007669"/>
    <property type="project" value="InterPro"/>
</dbReference>
<evidence type="ECO:0000256" key="12">
    <source>
        <dbReference type="SAM" id="Phobius"/>
    </source>
</evidence>
<proteinExistence type="inferred from homology"/>
<feature type="transmembrane region" description="Helical" evidence="12">
    <location>
        <begin position="293"/>
        <end position="317"/>
    </location>
</feature>
<dbReference type="Pfam" id="PF00083">
    <property type="entry name" value="Sugar_tr"/>
    <property type="match status" value="1"/>
</dbReference>
<evidence type="ECO:0000256" key="4">
    <source>
        <dbReference type="ARBA" id="ARBA00022448"/>
    </source>
</evidence>
<feature type="transmembrane region" description="Helical" evidence="12">
    <location>
        <begin position="451"/>
        <end position="469"/>
    </location>
</feature>
<evidence type="ECO:0000256" key="8">
    <source>
        <dbReference type="ARBA" id="ARBA00022989"/>
    </source>
</evidence>
<dbReference type="CDD" id="cd00641">
    <property type="entry name" value="GTP_cyclohydro2"/>
    <property type="match status" value="1"/>
</dbReference>
<feature type="region of interest" description="Disordered" evidence="11">
    <location>
        <begin position="661"/>
        <end position="710"/>
    </location>
</feature>
<feature type="transmembrane region" description="Helical" evidence="12">
    <location>
        <begin position="12"/>
        <end position="32"/>
    </location>
</feature>
<keyword evidence="5 12" id="KW-0812">Transmembrane</keyword>
<keyword evidence="4" id="KW-0813">Transport</keyword>
<organism evidence="14 15">
    <name type="scientific">Setomelanomma holmii</name>
    <dbReference type="NCBI Taxonomy" id="210430"/>
    <lineage>
        <taxon>Eukaryota</taxon>
        <taxon>Fungi</taxon>
        <taxon>Dikarya</taxon>
        <taxon>Ascomycota</taxon>
        <taxon>Pezizomycotina</taxon>
        <taxon>Dothideomycetes</taxon>
        <taxon>Pleosporomycetidae</taxon>
        <taxon>Pleosporales</taxon>
        <taxon>Pleosporineae</taxon>
        <taxon>Phaeosphaeriaceae</taxon>
        <taxon>Setomelanomma</taxon>
    </lineage>
</organism>
<evidence type="ECO:0000313" key="15">
    <source>
        <dbReference type="Proteomes" id="UP000799777"/>
    </source>
</evidence>
<evidence type="ECO:0000256" key="11">
    <source>
        <dbReference type="SAM" id="MobiDB-lite"/>
    </source>
</evidence>
<dbReference type="InterPro" id="IPR020846">
    <property type="entry name" value="MFS_dom"/>
</dbReference>
<evidence type="ECO:0000256" key="1">
    <source>
        <dbReference type="ARBA" id="ARBA00004141"/>
    </source>
</evidence>
<comment type="similarity">
    <text evidence="3">Belongs to the major facilitator superfamily. Sugar transporter (TC 2.A.1.1) family.</text>
</comment>
<evidence type="ECO:0000256" key="10">
    <source>
        <dbReference type="ARBA" id="ARBA00023136"/>
    </source>
</evidence>
<feature type="compositionally biased region" description="Pro residues" evidence="11">
    <location>
        <begin position="536"/>
        <end position="551"/>
    </location>
</feature>
<dbReference type="PROSITE" id="PS50850">
    <property type="entry name" value="MFS"/>
    <property type="match status" value="1"/>
</dbReference>
<dbReference type="NCBIfam" id="TIGR00879">
    <property type="entry name" value="SP"/>
    <property type="match status" value="1"/>
</dbReference>
<name>A0A9P4HA93_9PLEO</name>
<accession>A0A9P4HA93</accession>
<feature type="transmembrane region" description="Helical" evidence="12">
    <location>
        <begin position="184"/>
        <end position="205"/>
    </location>
</feature>
<comment type="caution">
    <text evidence="14">The sequence shown here is derived from an EMBL/GenBank/DDBJ whole genome shotgun (WGS) entry which is preliminary data.</text>
</comment>
<keyword evidence="10 12" id="KW-0472">Membrane</keyword>
<dbReference type="InterPro" id="IPR000926">
    <property type="entry name" value="RibA"/>
</dbReference>
<evidence type="ECO:0000256" key="3">
    <source>
        <dbReference type="ARBA" id="ARBA00010992"/>
    </source>
</evidence>
<dbReference type="InterPro" id="IPR036144">
    <property type="entry name" value="RibA-like_sf"/>
</dbReference>
<dbReference type="PANTHER" id="PTHR23503:SF8">
    <property type="entry name" value="FACILITATED GLUCOSE TRANSPORTER PROTEIN 1"/>
    <property type="match status" value="1"/>
</dbReference>
<keyword evidence="9" id="KW-0342">GTP-binding</keyword>
<evidence type="ECO:0000256" key="2">
    <source>
        <dbReference type="ARBA" id="ARBA00008131"/>
    </source>
</evidence>
<comment type="subcellular location">
    <subcellularLocation>
        <location evidence="1">Membrane</location>
        <topology evidence="1">Multi-pass membrane protein</topology>
    </subcellularLocation>
</comment>
<dbReference type="AlphaFoldDB" id="A0A9P4HA93"/>
<keyword evidence="8 12" id="KW-1133">Transmembrane helix</keyword>
<feature type="transmembrane region" description="Helical" evidence="12">
    <location>
        <begin position="329"/>
        <end position="350"/>
    </location>
</feature>
<dbReference type="GO" id="GO:0005525">
    <property type="term" value="F:GTP binding"/>
    <property type="evidence" value="ECO:0007669"/>
    <property type="project" value="UniProtKB-KW"/>
</dbReference>
<dbReference type="InterPro" id="IPR005828">
    <property type="entry name" value="MFS_sugar_transport-like"/>
</dbReference>
<keyword evidence="15" id="KW-1185">Reference proteome</keyword>
<dbReference type="InterPro" id="IPR003663">
    <property type="entry name" value="Sugar/inositol_transpt"/>
</dbReference>
<dbReference type="PANTHER" id="PTHR23503">
    <property type="entry name" value="SOLUTE CARRIER FAMILY 2"/>
    <property type="match status" value="1"/>
</dbReference>
<dbReference type="InterPro" id="IPR032677">
    <property type="entry name" value="GTP_cyclohydro_II"/>
</dbReference>
<dbReference type="InterPro" id="IPR045263">
    <property type="entry name" value="GLUT"/>
</dbReference>
<evidence type="ECO:0000259" key="13">
    <source>
        <dbReference type="PROSITE" id="PS50850"/>
    </source>
</evidence>
<feature type="transmembrane region" description="Helical" evidence="12">
    <location>
        <begin position="419"/>
        <end position="439"/>
    </location>
</feature>